<dbReference type="EC" id="2.4.1.17" evidence="3"/>
<dbReference type="OrthoDB" id="5835829at2759"/>
<keyword evidence="6" id="KW-0812">Transmembrane</keyword>
<proteinExistence type="inferred from homology"/>
<dbReference type="FunFam" id="3.40.50.2000:FF:000038">
    <property type="entry name" value="UDP-GlucuronosylTransferase"/>
    <property type="match status" value="1"/>
</dbReference>
<evidence type="ECO:0000256" key="10">
    <source>
        <dbReference type="ARBA" id="ARBA00047475"/>
    </source>
</evidence>
<dbReference type="GO" id="GO:0008194">
    <property type="term" value="F:UDP-glycosyltransferase activity"/>
    <property type="evidence" value="ECO:0000318"/>
    <property type="project" value="GO_Central"/>
</dbReference>
<gene>
    <name evidence="11" type="primary">WBGene00111702</name>
</gene>
<evidence type="ECO:0000256" key="8">
    <source>
        <dbReference type="ARBA" id="ARBA00022989"/>
    </source>
</evidence>
<evidence type="ECO:0000313" key="11">
    <source>
        <dbReference type="EnsemblMetazoa" id="PPA22148.1"/>
    </source>
</evidence>
<evidence type="ECO:0000313" key="12">
    <source>
        <dbReference type="Proteomes" id="UP000005239"/>
    </source>
</evidence>
<comment type="catalytic activity">
    <reaction evidence="10">
        <text>glucuronate acceptor + UDP-alpha-D-glucuronate = acceptor beta-D-glucuronoside + UDP + H(+)</text>
        <dbReference type="Rhea" id="RHEA:21032"/>
        <dbReference type="ChEBI" id="CHEBI:15378"/>
        <dbReference type="ChEBI" id="CHEBI:58052"/>
        <dbReference type="ChEBI" id="CHEBI:58223"/>
        <dbReference type="ChEBI" id="CHEBI:132367"/>
        <dbReference type="ChEBI" id="CHEBI:132368"/>
        <dbReference type="EC" id="2.4.1.17"/>
    </reaction>
</comment>
<evidence type="ECO:0000256" key="9">
    <source>
        <dbReference type="ARBA" id="ARBA00023136"/>
    </source>
</evidence>
<keyword evidence="7" id="KW-0732">Signal</keyword>
<dbReference type="Proteomes" id="UP000005239">
    <property type="component" value="Unassembled WGS sequence"/>
</dbReference>
<protein>
    <recommendedName>
        <fullName evidence="3">glucuronosyltransferase</fullName>
        <ecNumber evidence="3">2.4.1.17</ecNumber>
    </recommendedName>
</protein>
<evidence type="ECO:0000256" key="1">
    <source>
        <dbReference type="ARBA" id="ARBA00004167"/>
    </source>
</evidence>
<keyword evidence="9" id="KW-0472">Membrane</keyword>
<accession>A0A8R1UHZ5</accession>
<dbReference type="EnsemblMetazoa" id="PPA22148.1">
    <property type="protein sequence ID" value="PPA22148.1"/>
    <property type="gene ID" value="WBGene00111702"/>
</dbReference>
<comment type="subcellular location">
    <subcellularLocation>
        <location evidence="1">Membrane</location>
        <topology evidence="1">Single-pass membrane protein</topology>
    </subcellularLocation>
</comment>
<evidence type="ECO:0000256" key="4">
    <source>
        <dbReference type="ARBA" id="ARBA00022676"/>
    </source>
</evidence>
<dbReference type="InterPro" id="IPR050271">
    <property type="entry name" value="UDP-glycosyltransferase"/>
</dbReference>
<keyword evidence="8" id="KW-1133">Transmembrane helix</keyword>
<dbReference type="GO" id="GO:0015020">
    <property type="term" value="F:glucuronosyltransferase activity"/>
    <property type="evidence" value="ECO:0007669"/>
    <property type="project" value="UniProtKB-EC"/>
</dbReference>
<dbReference type="AlphaFoldDB" id="A0A2A6CKF3"/>
<reference evidence="11" key="2">
    <citation type="submission" date="2022-06" db="UniProtKB">
        <authorList>
            <consortium name="EnsemblMetazoa"/>
        </authorList>
    </citation>
    <scope>IDENTIFICATION</scope>
    <source>
        <strain evidence="11">PS312</strain>
    </source>
</reference>
<sequence>MRITAVSVNYLTTWESVRNNEATTPRSDATFCLRLPSPSHVRSILQNPRVQPEIRRFSRQIHGSVEETLVDAGHDVTVLVSEMDADLLDGTSKAKINTQFSGTGAVGDIFDMDFVLWIDGQCPGQLGLFLSTVQKVADDSRIGLSHLINAALISVSTTFIYEPSLYGVHYSLITDHSVMDLLSHAAVVFSNTDPLTDYAQRSPRSCPLEASLFPRRNRSTKLVELTEIEGVLIRARLALFGRLARSRTVYWSTILSLHLQTVLVSFGTIAKSAYLSPARKGLLLKVFSSFPDTTFIWKYENLADDFAKMKKTFPTDSRLTLFISHAGMASCHEISHYGVPSLLIPIFGDRVNNAAALAHIGIAQVYSKADLMDEKKLRAAIEEMLSNNHYKNRALTVRDQLSARSTSPVERLVKNVEFAARFGPSKALRPLNLELPTIQLLGTDICMIVLVSIFMVSFLICNLLRALRSLTSKLRPRKGQKVE</sequence>
<dbReference type="GO" id="GO:0016020">
    <property type="term" value="C:membrane"/>
    <property type="evidence" value="ECO:0007669"/>
    <property type="project" value="UniProtKB-SubCell"/>
</dbReference>
<dbReference type="SUPFAM" id="SSF53756">
    <property type="entry name" value="UDP-Glycosyltransferase/glycogen phosphorylase"/>
    <property type="match status" value="1"/>
</dbReference>
<keyword evidence="5" id="KW-0808">Transferase</keyword>
<comment type="similarity">
    <text evidence="2">Belongs to the UDP-glycosyltransferase family.</text>
</comment>
<evidence type="ECO:0000256" key="3">
    <source>
        <dbReference type="ARBA" id="ARBA00012544"/>
    </source>
</evidence>
<name>A0A2A6CKF3_PRIPA</name>
<dbReference type="Gene3D" id="3.40.50.2000">
    <property type="entry name" value="Glycogen Phosphorylase B"/>
    <property type="match status" value="1"/>
</dbReference>
<evidence type="ECO:0000256" key="7">
    <source>
        <dbReference type="ARBA" id="ARBA00022729"/>
    </source>
</evidence>
<accession>A0A2A6CKF3</accession>
<organism evidence="11 12">
    <name type="scientific">Pristionchus pacificus</name>
    <name type="common">Parasitic nematode worm</name>
    <dbReference type="NCBI Taxonomy" id="54126"/>
    <lineage>
        <taxon>Eukaryota</taxon>
        <taxon>Metazoa</taxon>
        <taxon>Ecdysozoa</taxon>
        <taxon>Nematoda</taxon>
        <taxon>Chromadorea</taxon>
        <taxon>Rhabditida</taxon>
        <taxon>Rhabditina</taxon>
        <taxon>Diplogasteromorpha</taxon>
        <taxon>Diplogasteroidea</taxon>
        <taxon>Neodiplogasteridae</taxon>
        <taxon>Pristionchus</taxon>
    </lineage>
</organism>
<evidence type="ECO:0000256" key="2">
    <source>
        <dbReference type="ARBA" id="ARBA00009995"/>
    </source>
</evidence>
<dbReference type="Pfam" id="PF00201">
    <property type="entry name" value="UDPGT"/>
    <property type="match status" value="1"/>
</dbReference>
<keyword evidence="12" id="KW-1185">Reference proteome</keyword>
<dbReference type="InterPro" id="IPR002213">
    <property type="entry name" value="UDP_glucos_trans"/>
</dbReference>
<dbReference type="PANTHER" id="PTHR48043">
    <property type="entry name" value="EG:EG0003.4 PROTEIN-RELATED"/>
    <property type="match status" value="1"/>
</dbReference>
<keyword evidence="4" id="KW-0328">Glycosyltransferase</keyword>
<dbReference type="PANTHER" id="PTHR48043:SF23">
    <property type="entry name" value="UDP-GLUCURONOSYLTRANSFERASE"/>
    <property type="match status" value="1"/>
</dbReference>
<reference evidence="12" key="1">
    <citation type="journal article" date="2008" name="Nat. Genet.">
        <title>The Pristionchus pacificus genome provides a unique perspective on nematode lifestyle and parasitism.</title>
        <authorList>
            <person name="Dieterich C."/>
            <person name="Clifton S.W."/>
            <person name="Schuster L.N."/>
            <person name="Chinwalla A."/>
            <person name="Delehaunty K."/>
            <person name="Dinkelacker I."/>
            <person name="Fulton L."/>
            <person name="Fulton R."/>
            <person name="Godfrey J."/>
            <person name="Minx P."/>
            <person name="Mitreva M."/>
            <person name="Roeseler W."/>
            <person name="Tian H."/>
            <person name="Witte H."/>
            <person name="Yang S.P."/>
            <person name="Wilson R.K."/>
            <person name="Sommer R.J."/>
        </authorList>
    </citation>
    <scope>NUCLEOTIDE SEQUENCE [LARGE SCALE GENOMIC DNA]</scope>
    <source>
        <strain evidence="12">PS312</strain>
    </source>
</reference>
<evidence type="ECO:0000256" key="5">
    <source>
        <dbReference type="ARBA" id="ARBA00022679"/>
    </source>
</evidence>
<evidence type="ECO:0000256" key="6">
    <source>
        <dbReference type="ARBA" id="ARBA00022692"/>
    </source>
</evidence>